<dbReference type="VEuPathDB" id="FungiDB:FGRAMPH1_01G01825"/>
<feature type="region of interest" description="Disordered" evidence="1">
    <location>
        <begin position="1"/>
        <end position="21"/>
    </location>
</feature>
<dbReference type="Proteomes" id="UP000070720">
    <property type="component" value="Chromosome 1"/>
</dbReference>
<reference evidence="3 4" key="2">
    <citation type="journal article" date="2010" name="Nature">
        <title>Comparative genomics reveals mobile pathogenicity chromosomes in Fusarium.</title>
        <authorList>
            <person name="Ma L.J."/>
            <person name="van der Does H.C."/>
            <person name="Borkovich K.A."/>
            <person name="Coleman J.J."/>
            <person name="Daboussi M.J."/>
            <person name="Di Pietro A."/>
            <person name="Dufresne M."/>
            <person name="Freitag M."/>
            <person name="Grabherr M."/>
            <person name="Henrissat B."/>
            <person name="Houterman P.M."/>
            <person name="Kang S."/>
            <person name="Shim W.B."/>
            <person name="Woloshuk C."/>
            <person name="Xie X."/>
            <person name="Xu J.R."/>
            <person name="Antoniw J."/>
            <person name="Baker S.E."/>
            <person name="Bluhm B.H."/>
            <person name="Breakspear A."/>
            <person name="Brown D.W."/>
            <person name="Butchko R.A."/>
            <person name="Chapman S."/>
            <person name="Coulson R."/>
            <person name="Coutinho P.M."/>
            <person name="Danchin E.G."/>
            <person name="Diener A."/>
            <person name="Gale L.R."/>
            <person name="Gardiner D.M."/>
            <person name="Goff S."/>
            <person name="Hammond-Kosack K.E."/>
            <person name="Hilburn K."/>
            <person name="Hua-Van A."/>
            <person name="Jonkers W."/>
            <person name="Kazan K."/>
            <person name="Kodira C.D."/>
            <person name="Koehrsen M."/>
            <person name="Kumar L."/>
            <person name="Lee Y.H."/>
            <person name="Li L."/>
            <person name="Manners J.M."/>
            <person name="Miranda-Saavedra D."/>
            <person name="Mukherjee M."/>
            <person name="Park G."/>
            <person name="Park J."/>
            <person name="Park S.Y."/>
            <person name="Proctor R.H."/>
            <person name="Regev A."/>
            <person name="Ruiz-Roldan M.C."/>
            <person name="Sain D."/>
            <person name="Sakthikumar S."/>
            <person name="Sykes S."/>
            <person name="Schwartz D.C."/>
            <person name="Turgeon B.G."/>
            <person name="Wapinski I."/>
            <person name="Yoder O."/>
            <person name="Young S."/>
            <person name="Zeng Q."/>
            <person name="Zhou S."/>
            <person name="Galagan J."/>
            <person name="Cuomo C.A."/>
            <person name="Kistler H.C."/>
            <person name="Rep M."/>
        </authorList>
    </citation>
    <scope>GENOME REANNOTATION</scope>
    <source>
        <strain evidence="4">ATCC MYA-4620 / CBS 123657 / FGSC 9075 / NRRL 31084 / PH-1</strain>
        <strain evidence="3">PH-1 / ATCC MYA-4620 / FGSC 9075 / NRRL 31084</strain>
    </source>
</reference>
<evidence type="ECO:0000313" key="4">
    <source>
        <dbReference type="Proteomes" id="UP000070720"/>
    </source>
</evidence>
<dbReference type="EnsemblFungi" id="CEF72713">
    <property type="protein sequence ID" value="CEF72713"/>
    <property type="gene ID" value="FGRRES_15093"/>
</dbReference>
<reference key="3">
    <citation type="submission" date="2014-02" db="EMBL/GenBank/DDBJ databases">
        <title>A revised Fusarium graminearum genomic reference sequence using whole shotgun re-sequencing.</title>
        <authorList>
            <person name="King R."/>
            <person name="Urban M."/>
            <person name="Hassani-Pak K."/>
            <person name="Hammond-Kosack K."/>
        </authorList>
    </citation>
    <scope>NUCLEOTIDE SEQUENCE</scope>
    <source>
        <strain>PH-1</strain>
    </source>
</reference>
<proteinExistence type="predicted"/>
<dbReference type="AlphaFoldDB" id="A0A0E0RN88"/>
<reference evidence="3 4" key="1">
    <citation type="journal article" date="2007" name="Science">
        <title>The Fusarium graminearum genome reveals a link between localized polymorphism and pathogen specialization.</title>
        <authorList>
            <person name="Cuomo C.A."/>
            <person name="Gueldener U."/>
            <person name="Xu J.-R."/>
            <person name="Trail F."/>
            <person name="Turgeon B.G."/>
            <person name="Di Pietro A."/>
            <person name="Walton J.D."/>
            <person name="Ma L.-J."/>
            <person name="Baker S.E."/>
            <person name="Rep M."/>
            <person name="Adam G."/>
            <person name="Antoniw J."/>
            <person name="Baldwin T."/>
            <person name="Calvo S.E."/>
            <person name="Chang Y.-L."/>
            <person name="DeCaprio D."/>
            <person name="Gale L.R."/>
            <person name="Gnerre S."/>
            <person name="Goswami R.S."/>
            <person name="Hammond-Kosack K."/>
            <person name="Harris L.J."/>
            <person name="Hilburn K."/>
            <person name="Kennell J.C."/>
            <person name="Kroken S."/>
            <person name="Magnuson J.K."/>
            <person name="Mannhaupt G."/>
            <person name="Mauceli E.W."/>
            <person name="Mewes H.-W."/>
            <person name="Mitterbauer R."/>
            <person name="Muehlbauer G."/>
            <person name="Muensterkoetter M."/>
            <person name="Nelson D."/>
            <person name="O'Donnell K."/>
            <person name="Ouellet T."/>
            <person name="Qi W."/>
            <person name="Quesneville H."/>
            <person name="Roncero M.I.G."/>
            <person name="Seong K.-Y."/>
            <person name="Tetko I.V."/>
            <person name="Urban M."/>
            <person name="Waalwijk C."/>
            <person name="Ward T.J."/>
            <person name="Yao J."/>
            <person name="Birren B.W."/>
            <person name="Kistler H.C."/>
        </authorList>
    </citation>
    <scope>NUCLEOTIDE SEQUENCE [LARGE SCALE GENOMIC DNA]</scope>
    <source>
        <strain evidence="4">ATCC MYA-4620 / CBS 123657 / FGSC 9075 / NRRL 31084 / PH-1</strain>
        <strain evidence="3">PH-1 / ATCC MYA-4620 / FGSC 9075 / NRRL 31084</strain>
    </source>
</reference>
<evidence type="ECO:0000313" key="2">
    <source>
        <dbReference type="EMBL" id="CEF72713.1"/>
    </source>
</evidence>
<sequence length="87" mass="9037">MSATGDVRSEDGSAGTLAQTPDLAAATEVALEPAEGADSGYGAQAVHMFGLDYMSKRSVSGIARKETLSARQSASVIEQNVDFDDVR</sequence>
<evidence type="ECO:0000313" key="3">
    <source>
        <dbReference type="EnsemblFungi" id="CEF72713"/>
    </source>
</evidence>
<reference evidence="2 4" key="4">
    <citation type="journal article" date="2015" name="BMC Genomics">
        <title>The completed genome sequence of the pathogenic ascomycete fungus Fusarium graminearum.</title>
        <authorList>
            <person name="King R."/>
            <person name="Urban M."/>
            <person name="Hammond-Kosack M.C."/>
            <person name="Hassani-Pak K."/>
            <person name="Hammond-Kosack K.E."/>
        </authorList>
    </citation>
    <scope>NUCLEOTIDE SEQUENCE [LARGE SCALE GENOMIC DNA]</scope>
    <source>
        <strain evidence="4">ATCC MYA-4620 / CBS 123657 / FGSC 9075 / NRRL 31084 / PH-1</strain>
        <strain evidence="2">PH-1</strain>
    </source>
</reference>
<evidence type="ECO:0000256" key="1">
    <source>
        <dbReference type="SAM" id="MobiDB-lite"/>
    </source>
</evidence>
<reference evidence="3" key="5">
    <citation type="submission" date="2017-01" db="UniProtKB">
        <authorList>
            <consortium name="EnsemblFungi"/>
        </authorList>
    </citation>
    <scope>IDENTIFICATION</scope>
    <source>
        <strain evidence="3">PH-1 / ATCC MYA-4620 / FGSC 9075 / NRRL 31084</strain>
    </source>
</reference>
<dbReference type="InParanoid" id="A0A0E0RN88"/>
<gene>
    <name evidence="2" type="ORF">FGRAMPH1_01T01825</name>
</gene>
<accession>A0A0E0RN88</accession>
<name>A0A0E0RN88_GIBZE</name>
<dbReference type="EMBL" id="HG970332">
    <property type="protein sequence ID" value="CEF72713.1"/>
    <property type="molecule type" value="Genomic_DNA"/>
</dbReference>
<protein>
    <submittedName>
        <fullName evidence="2">Chromosome 1, complete genome</fullName>
    </submittedName>
</protein>
<keyword evidence="4" id="KW-1185">Reference proteome</keyword>
<organism evidence="3">
    <name type="scientific">Gibberella zeae (strain ATCC MYA-4620 / CBS 123657 / FGSC 9075 / NRRL 31084 / PH-1)</name>
    <name type="common">Wheat head blight fungus</name>
    <name type="synonym">Fusarium graminearum</name>
    <dbReference type="NCBI Taxonomy" id="229533"/>
    <lineage>
        <taxon>Eukaryota</taxon>
        <taxon>Fungi</taxon>
        <taxon>Dikarya</taxon>
        <taxon>Ascomycota</taxon>
        <taxon>Pezizomycotina</taxon>
        <taxon>Sordariomycetes</taxon>
        <taxon>Hypocreomycetidae</taxon>
        <taxon>Hypocreales</taxon>
        <taxon>Nectriaceae</taxon>
        <taxon>Fusarium</taxon>
    </lineage>
</organism>